<evidence type="ECO:0000313" key="10">
    <source>
        <dbReference type="Proteomes" id="UP000731907"/>
    </source>
</evidence>
<keyword evidence="6" id="KW-0238">DNA-binding</keyword>
<evidence type="ECO:0000256" key="3">
    <source>
        <dbReference type="ARBA" id="ARBA00022763"/>
    </source>
</evidence>
<dbReference type="EMBL" id="JAAATX020000013">
    <property type="protein sequence ID" value="MBU9699596.1"/>
    <property type="molecule type" value="Genomic_DNA"/>
</dbReference>
<dbReference type="Gene3D" id="3.90.1680.10">
    <property type="entry name" value="SOS response associated peptidase-like"/>
    <property type="match status" value="1"/>
</dbReference>
<keyword evidence="7" id="KW-0456">Lyase</keyword>
<evidence type="ECO:0000256" key="5">
    <source>
        <dbReference type="ARBA" id="ARBA00023124"/>
    </source>
</evidence>
<gene>
    <name evidence="9" type="ORF">GU927_017260</name>
</gene>
<keyword evidence="10" id="KW-1185">Reference proteome</keyword>
<reference evidence="9 10" key="1">
    <citation type="submission" date="2021-06" db="EMBL/GenBank/DDBJ databases">
        <title>Rhodobacteraceae bacterium strain HSP-20.</title>
        <authorList>
            <person name="Chen W.-M."/>
        </authorList>
    </citation>
    <scope>NUCLEOTIDE SEQUENCE [LARGE SCALE GENOMIC DNA]</scope>
    <source>
        <strain evidence="9 10">HSP-20</strain>
    </source>
</reference>
<comment type="similarity">
    <text evidence="1 8">Belongs to the SOS response-associated peptidase family.</text>
</comment>
<dbReference type="RefSeq" id="WP_161763710.1">
    <property type="nucleotide sequence ID" value="NZ_JAAATX020000013.1"/>
</dbReference>
<evidence type="ECO:0000256" key="2">
    <source>
        <dbReference type="ARBA" id="ARBA00022670"/>
    </source>
</evidence>
<keyword evidence="3" id="KW-0227">DNA damage</keyword>
<comment type="caution">
    <text evidence="9">The sequence shown here is derived from an EMBL/GenBank/DDBJ whole genome shotgun (WGS) entry which is preliminary data.</text>
</comment>
<keyword evidence="5" id="KW-0190">Covalent protein-DNA linkage</keyword>
<dbReference type="PANTHER" id="PTHR13604:SF0">
    <property type="entry name" value="ABASIC SITE PROCESSING PROTEIN HMCES"/>
    <property type="match status" value="1"/>
</dbReference>
<dbReference type="Pfam" id="PF02586">
    <property type="entry name" value="SRAP"/>
    <property type="match status" value="1"/>
</dbReference>
<keyword evidence="4 8" id="KW-0378">Hydrolase</keyword>
<proteinExistence type="inferred from homology"/>
<evidence type="ECO:0000256" key="8">
    <source>
        <dbReference type="RuleBase" id="RU364100"/>
    </source>
</evidence>
<accession>A0ABS6J763</accession>
<sequence>MCGRFTITHPDEAIARLFDAVIGNDLPPVPRFNVCPTTQVAVVTSDGGARRLRAMRWGFIPQWYKAPNDGPLIINARADTVAVKPAFREAVRARRCIVPASGFYEWQEVEGRKLPWYFSRVDGEPMAFAGVWQRWGEMDTVAIVSTDAGPGMHGLHHREAVVLERADWPLWLGEAGHGAAVLMKASAEGVLRCHRVDVRVNSNRAEGAELIEPLSA</sequence>
<evidence type="ECO:0000256" key="4">
    <source>
        <dbReference type="ARBA" id="ARBA00022801"/>
    </source>
</evidence>
<evidence type="ECO:0000256" key="1">
    <source>
        <dbReference type="ARBA" id="ARBA00008136"/>
    </source>
</evidence>
<dbReference type="InterPro" id="IPR003738">
    <property type="entry name" value="SRAP"/>
</dbReference>
<dbReference type="EC" id="3.4.-.-" evidence="8"/>
<dbReference type="PANTHER" id="PTHR13604">
    <property type="entry name" value="DC12-RELATED"/>
    <property type="match status" value="1"/>
</dbReference>
<dbReference type="InterPro" id="IPR036590">
    <property type="entry name" value="SRAP-like"/>
</dbReference>
<evidence type="ECO:0000313" key="9">
    <source>
        <dbReference type="EMBL" id="MBU9699596.1"/>
    </source>
</evidence>
<keyword evidence="2 8" id="KW-0645">Protease</keyword>
<organism evidence="9 10">
    <name type="scientific">Paragemmobacter amnigenus</name>
    <dbReference type="NCBI Taxonomy" id="2852097"/>
    <lineage>
        <taxon>Bacteria</taxon>
        <taxon>Pseudomonadati</taxon>
        <taxon>Pseudomonadota</taxon>
        <taxon>Alphaproteobacteria</taxon>
        <taxon>Rhodobacterales</taxon>
        <taxon>Paracoccaceae</taxon>
        <taxon>Paragemmobacter</taxon>
    </lineage>
</organism>
<protein>
    <recommendedName>
        <fullName evidence="8">Abasic site processing protein</fullName>
        <ecNumber evidence="8">3.4.-.-</ecNumber>
    </recommendedName>
</protein>
<dbReference type="SUPFAM" id="SSF143081">
    <property type="entry name" value="BB1717-like"/>
    <property type="match status" value="1"/>
</dbReference>
<dbReference type="Proteomes" id="UP000731907">
    <property type="component" value="Unassembled WGS sequence"/>
</dbReference>
<evidence type="ECO:0000256" key="7">
    <source>
        <dbReference type="ARBA" id="ARBA00023239"/>
    </source>
</evidence>
<evidence type="ECO:0000256" key="6">
    <source>
        <dbReference type="ARBA" id="ARBA00023125"/>
    </source>
</evidence>
<name>A0ABS6J763_9RHOB</name>